<feature type="coiled-coil region" evidence="3">
    <location>
        <begin position="126"/>
        <end position="153"/>
    </location>
</feature>
<dbReference type="Pfam" id="PF01436">
    <property type="entry name" value="NHL"/>
    <property type="match status" value="1"/>
</dbReference>
<dbReference type="PANTHER" id="PTHR24104">
    <property type="entry name" value="E3 UBIQUITIN-PROTEIN LIGASE NHLRC1-RELATED"/>
    <property type="match status" value="1"/>
</dbReference>
<gene>
    <name evidence="4" type="ORF">EDS130_LOCUS25736</name>
</gene>
<dbReference type="OrthoDB" id="342730at2759"/>
<evidence type="ECO:0000313" key="4">
    <source>
        <dbReference type="EMBL" id="CAF1208137.1"/>
    </source>
</evidence>
<dbReference type="CDD" id="cd05819">
    <property type="entry name" value="NHL"/>
    <property type="match status" value="1"/>
</dbReference>
<name>A0A814WXH9_ADIRI</name>
<accession>A0A814WXH9</accession>
<reference evidence="4" key="1">
    <citation type="submission" date="2021-02" db="EMBL/GenBank/DDBJ databases">
        <authorList>
            <person name="Nowell W R."/>
        </authorList>
    </citation>
    <scope>NUCLEOTIDE SEQUENCE</scope>
</reference>
<dbReference type="AlphaFoldDB" id="A0A814WXH9"/>
<dbReference type="InterPro" id="IPR001258">
    <property type="entry name" value="NHL_repeat"/>
</dbReference>
<evidence type="ECO:0000313" key="5">
    <source>
        <dbReference type="Proteomes" id="UP000663852"/>
    </source>
</evidence>
<dbReference type="SUPFAM" id="SSF101898">
    <property type="entry name" value="NHL repeat"/>
    <property type="match status" value="1"/>
</dbReference>
<dbReference type="PANTHER" id="PTHR24104:SF25">
    <property type="entry name" value="PROTEIN LIN-41"/>
    <property type="match status" value="1"/>
</dbReference>
<dbReference type="Gene3D" id="2.40.10.500">
    <property type="match status" value="1"/>
</dbReference>
<feature type="repeat" description="NHL" evidence="2">
    <location>
        <begin position="184"/>
        <end position="221"/>
    </location>
</feature>
<dbReference type="PROSITE" id="PS51125">
    <property type="entry name" value="NHL"/>
    <property type="match status" value="2"/>
</dbReference>
<keyword evidence="1" id="KW-0677">Repeat</keyword>
<proteinExistence type="predicted"/>
<organism evidence="4 5">
    <name type="scientific">Adineta ricciae</name>
    <name type="common">Rotifer</name>
    <dbReference type="NCBI Taxonomy" id="249248"/>
    <lineage>
        <taxon>Eukaryota</taxon>
        <taxon>Metazoa</taxon>
        <taxon>Spiralia</taxon>
        <taxon>Gnathifera</taxon>
        <taxon>Rotifera</taxon>
        <taxon>Eurotatoria</taxon>
        <taxon>Bdelloidea</taxon>
        <taxon>Adinetida</taxon>
        <taxon>Adinetidae</taxon>
        <taxon>Adineta</taxon>
    </lineage>
</organism>
<comment type="caution">
    <text evidence="4">The sequence shown here is derived from an EMBL/GenBank/DDBJ whole genome shotgun (WGS) entry which is preliminary data.</text>
</comment>
<evidence type="ECO:0000256" key="1">
    <source>
        <dbReference type="ARBA" id="ARBA00022737"/>
    </source>
</evidence>
<feature type="repeat" description="NHL" evidence="2">
    <location>
        <begin position="333"/>
        <end position="364"/>
    </location>
</feature>
<evidence type="ECO:0000256" key="3">
    <source>
        <dbReference type="SAM" id="Coils"/>
    </source>
</evidence>
<protein>
    <recommendedName>
        <fullName evidence="6">B box-type domain-containing protein</fullName>
    </recommendedName>
</protein>
<keyword evidence="3" id="KW-0175">Coiled coil</keyword>
<dbReference type="EMBL" id="CAJNOJ010000153">
    <property type="protein sequence ID" value="CAF1208137.1"/>
    <property type="molecule type" value="Genomic_DNA"/>
</dbReference>
<dbReference type="Gene3D" id="2.120.10.30">
    <property type="entry name" value="TolB, C-terminal domain"/>
    <property type="match status" value="1"/>
</dbReference>
<feature type="coiled-coil region" evidence="3">
    <location>
        <begin position="31"/>
        <end position="65"/>
    </location>
</feature>
<dbReference type="InterPro" id="IPR011042">
    <property type="entry name" value="6-blade_b-propeller_TolB-like"/>
</dbReference>
<dbReference type="GO" id="GO:0008270">
    <property type="term" value="F:zinc ion binding"/>
    <property type="evidence" value="ECO:0007669"/>
    <property type="project" value="UniProtKB-KW"/>
</dbReference>
<evidence type="ECO:0000256" key="2">
    <source>
        <dbReference type="PROSITE-ProRule" id="PRU00504"/>
    </source>
</evidence>
<evidence type="ECO:0008006" key="6">
    <source>
        <dbReference type="Google" id="ProtNLM"/>
    </source>
</evidence>
<sequence>MATSTGKTHCVTCGKDRVAYKCEGCLQSFCLNHLNEHNITLSIELDELENQRNLFRQILTEQKTNPEKHSLIDEVNQWERDSITKIQERAEMSRQLVRQYINKHTNTIETELCKFTEQLRNIREENDFNEIHLIRLKENLDELKENFVKSSNISIQQESSSFISPIRVIVFSNGKINTNVKWKQNGITVFGRNELNRPWGMCIDDSNQSIIVADTGNNRIVEWKIGETSVKVIAGNNGQLNSPKSVIVHRDQNNDCLIIGDCGNRRVVRWPRRNGTAAETILSNVSCHGLAMDRHGDLYIADWDKHEVRRLKIGDANGTIVAGGNGSGTRLDQLKNPYGIAVDQNFSVYVSDYQNHRIMKWTKDAKVGIVVAGGQGQGYHLNQLSHPCGIIVDELGTLYVADYDNNRVVRWSKEAAQGDAIVRQPNALGLSFDRQGNLYVLDYSNSTTQKFETDRN</sequence>
<dbReference type="Proteomes" id="UP000663852">
    <property type="component" value="Unassembled WGS sequence"/>
</dbReference>
<dbReference type="InterPro" id="IPR050952">
    <property type="entry name" value="TRIM-NHL_E3_ligases"/>
</dbReference>